<reference evidence="2" key="1">
    <citation type="submission" date="2016-10" db="EMBL/GenBank/DDBJ databases">
        <authorList>
            <person name="Varghese N."/>
            <person name="Submissions S."/>
        </authorList>
    </citation>
    <scope>NUCLEOTIDE SEQUENCE [LARGE SCALE GENOMIC DNA]</scope>
    <source>
        <strain evidence="2">DSM 17072</strain>
    </source>
</reference>
<gene>
    <name evidence="1" type="ORF">SAMN05421664_3102</name>
</gene>
<dbReference type="EMBL" id="FNKL01000004">
    <property type="protein sequence ID" value="SDR01094.1"/>
    <property type="molecule type" value="Genomic_DNA"/>
</dbReference>
<evidence type="ECO:0000313" key="1">
    <source>
        <dbReference type="EMBL" id="SDR01094.1"/>
    </source>
</evidence>
<sequence length="78" mass="9148">MADLEILRSRLVEKIFSTKNSSLLEAIDKIFSSTEKEESEIELSESHLKILKIAEEDIKYGRVMTEDELDKLDEEWMK</sequence>
<organism evidence="1 2">
    <name type="scientific">Chryseobacterium soldanellicola</name>
    <dbReference type="NCBI Taxonomy" id="311333"/>
    <lineage>
        <taxon>Bacteria</taxon>
        <taxon>Pseudomonadati</taxon>
        <taxon>Bacteroidota</taxon>
        <taxon>Flavobacteriia</taxon>
        <taxon>Flavobacteriales</taxon>
        <taxon>Weeksellaceae</taxon>
        <taxon>Chryseobacterium group</taxon>
        <taxon>Chryseobacterium</taxon>
    </lineage>
</organism>
<evidence type="ECO:0000313" key="2">
    <source>
        <dbReference type="Proteomes" id="UP000199627"/>
    </source>
</evidence>
<protein>
    <recommendedName>
        <fullName evidence="3">Addiction module component</fullName>
    </recommendedName>
</protein>
<dbReference type="Proteomes" id="UP000199627">
    <property type="component" value="Unassembled WGS sequence"/>
</dbReference>
<dbReference type="RefSeq" id="WP_089756609.1">
    <property type="nucleotide sequence ID" value="NZ_FNKL01000004.1"/>
</dbReference>
<dbReference type="STRING" id="311333.SAMN05421664_3102"/>
<name>A0A1H1FJS0_9FLAO</name>
<dbReference type="AlphaFoldDB" id="A0A1H1FJS0"/>
<evidence type="ECO:0008006" key="3">
    <source>
        <dbReference type="Google" id="ProtNLM"/>
    </source>
</evidence>
<proteinExistence type="predicted"/>
<accession>A0A1H1FJS0</accession>
<keyword evidence="2" id="KW-1185">Reference proteome</keyword>